<protein>
    <submittedName>
        <fullName evidence="5">Bromodomain and PHD finger-containing protein 3</fullName>
    </submittedName>
</protein>
<dbReference type="Gene3D" id="1.20.920.10">
    <property type="entry name" value="Bromodomain-like"/>
    <property type="match status" value="1"/>
</dbReference>
<dbReference type="SUPFAM" id="SSF47370">
    <property type="entry name" value="Bromodomain"/>
    <property type="match status" value="1"/>
</dbReference>
<gene>
    <name evidence="5" type="ORF">L484_024859</name>
</gene>
<feature type="region of interest" description="Disordered" evidence="3">
    <location>
        <begin position="90"/>
        <end position="110"/>
    </location>
</feature>
<evidence type="ECO:0000256" key="3">
    <source>
        <dbReference type="SAM" id="MobiDB-lite"/>
    </source>
</evidence>
<feature type="compositionally biased region" description="Polar residues" evidence="3">
    <location>
        <begin position="33"/>
        <end position="48"/>
    </location>
</feature>
<keyword evidence="6" id="KW-1185">Reference proteome</keyword>
<dbReference type="EMBL" id="KE344284">
    <property type="protein sequence ID" value="EXB56317.1"/>
    <property type="molecule type" value="Genomic_DNA"/>
</dbReference>
<name>W9R739_9ROSA</name>
<feature type="compositionally biased region" description="Basic residues" evidence="3">
    <location>
        <begin position="1"/>
        <end position="13"/>
    </location>
</feature>
<dbReference type="SMART" id="SM00297">
    <property type="entry name" value="BROMO"/>
    <property type="match status" value="1"/>
</dbReference>
<evidence type="ECO:0000256" key="2">
    <source>
        <dbReference type="PROSITE-ProRule" id="PRU00035"/>
    </source>
</evidence>
<dbReference type="STRING" id="981085.W9R739"/>
<feature type="compositionally biased region" description="Basic residues" evidence="3">
    <location>
        <begin position="268"/>
        <end position="280"/>
    </location>
</feature>
<dbReference type="AlphaFoldDB" id="W9R739"/>
<dbReference type="PRINTS" id="PR00503">
    <property type="entry name" value="BROMODOMAIN"/>
</dbReference>
<feature type="domain" description="Bromo" evidence="4">
    <location>
        <begin position="167"/>
        <end position="237"/>
    </location>
</feature>
<dbReference type="InterPro" id="IPR051831">
    <property type="entry name" value="Bromodomain_contain_prot"/>
</dbReference>
<dbReference type="CDD" id="cd04369">
    <property type="entry name" value="Bromodomain"/>
    <property type="match status" value="1"/>
</dbReference>
<evidence type="ECO:0000313" key="6">
    <source>
        <dbReference type="Proteomes" id="UP000030645"/>
    </source>
</evidence>
<evidence type="ECO:0000259" key="4">
    <source>
        <dbReference type="PROSITE" id="PS50014"/>
    </source>
</evidence>
<dbReference type="Proteomes" id="UP000030645">
    <property type="component" value="Unassembled WGS sequence"/>
</dbReference>
<dbReference type="PROSITE" id="PS00633">
    <property type="entry name" value="BROMODOMAIN_1"/>
    <property type="match status" value="1"/>
</dbReference>
<organism evidence="5 6">
    <name type="scientific">Morus notabilis</name>
    <dbReference type="NCBI Taxonomy" id="981085"/>
    <lineage>
        <taxon>Eukaryota</taxon>
        <taxon>Viridiplantae</taxon>
        <taxon>Streptophyta</taxon>
        <taxon>Embryophyta</taxon>
        <taxon>Tracheophyta</taxon>
        <taxon>Spermatophyta</taxon>
        <taxon>Magnoliopsida</taxon>
        <taxon>eudicotyledons</taxon>
        <taxon>Gunneridae</taxon>
        <taxon>Pentapetalae</taxon>
        <taxon>rosids</taxon>
        <taxon>fabids</taxon>
        <taxon>Rosales</taxon>
        <taxon>Moraceae</taxon>
        <taxon>Moreae</taxon>
        <taxon>Morus</taxon>
    </lineage>
</organism>
<feature type="region of interest" description="Disordered" evidence="3">
    <location>
        <begin position="1"/>
        <end position="68"/>
    </location>
</feature>
<proteinExistence type="predicted"/>
<dbReference type="PROSITE" id="PS50014">
    <property type="entry name" value="BROMODOMAIN_2"/>
    <property type="match status" value="1"/>
</dbReference>
<dbReference type="InterPro" id="IPR018359">
    <property type="entry name" value="Bromodomain_CS"/>
</dbReference>
<dbReference type="PANTHER" id="PTHR22881:SF11">
    <property type="entry name" value="BROMODOMAIN-CONTAINING PROTEIN DDB_G0270170-LIKE ISOFORM X1"/>
    <property type="match status" value="1"/>
</dbReference>
<evidence type="ECO:0000313" key="5">
    <source>
        <dbReference type="EMBL" id="EXB56317.1"/>
    </source>
</evidence>
<sequence>MTIMAKKRKKKGRPSLLDLQKRSLKQQQQLQKHNQNPNSPNFASNPTRGSDAPPELITADDYDDDERKEKKHKLLLGFNSNSEGIHPLTLFSFDSNADGGGDDPDDPDRKRRKIGAAVAHHGSNQMGEKVLKATDNSSSVHGLQVDTGPTTPLPDKKLLVFILDRLQKKDTYGVFSEPVDPEELPDYHEIIENPMDFGTLRKKLDSGAYTNLEQFEKDVFLICSNAMEYNSPDTTYFRQARSMHELAKKDFENLRQDSDDDDEPQPKLARRGRPPGKKVTKPIESSPVDCIRPESFADATLASGGGNANGSNSYNLRKARNTNMWRPADAVNGFFNKSLSAETCTSWLPEWENEFPASVLRSVLKYGKKQFPVYENKRDTYRFPSAFRYEPSTLATFEGERKQLVEVYDSCLDHSYARSVARFAAGLGPVVWKTALKKIESILPIELKFGPGWTGEHEASKNEKSNVCEEVMPNTAANDLTSSRLLPQSISGSKLVGADKFFLQGREDTETIRHLSTQNESASLNSNLGGTRIVTPFQFQQNSVVQPCISGPNSGPDSYILPQMGFSLPTTLLGKSSQAEPSVSSQMLGMASTSNTIMAPLRTNDMDSSEPNLLITASRSDYGNFLPQGSYGLGSSRAPPSGFVGEASFQGWAMHHQQDTHHPFPSDLNKRFRAPGSPSSLVPPDLALQLRMGL</sequence>
<accession>W9R739</accession>
<dbReference type="KEGG" id="mnt:21407581"/>
<keyword evidence="1 2" id="KW-0103">Bromodomain</keyword>
<dbReference type="PANTHER" id="PTHR22881">
    <property type="entry name" value="BROMODOMAIN CONTAINING PROTEIN"/>
    <property type="match status" value="1"/>
</dbReference>
<dbReference type="eggNOG" id="KOG0955">
    <property type="taxonomic scope" value="Eukaryota"/>
</dbReference>
<reference evidence="6" key="1">
    <citation type="submission" date="2013-01" db="EMBL/GenBank/DDBJ databases">
        <title>Draft Genome Sequence of a Mulberry Tree, Morus notabilis C.K. Schneid.</title>
        <authorList>
            <person name="He N."/>
            <person name="Zhao S."/>
        </authorList>
    </citation>
    <scope>NUCLEOTIDE SEQUENCE</scope>
</reference>
<evidence type="ECO:0000256" key="1">
    <source>
        <dbReference type="ARBA" id="ARBA00023117"/>
    </source>
</evidence>
<feature type="region of interest" description="Disordered" evidence="3">
    <location>
        <begin position="253"/>
        <end position="287"/>
    </location>
</feature>
<dbReference type="InterPro" id="IPR036427">
    <property type="entry name" value="Bromodomain-like_sf"/>
</dbReference>
<dbReference type="OrthoDB" id="21449at2759"/>
<dbReference type="InterPro" id="IPR001487">
    <property type="entry name" value="Bromodomain"/>
</dbReference>
<dbReference type="Pfam" id="PF00439">
    <property type="entry name" value="Bromodomain"/>
    <property type="match status" value="1"/>
</dbReference>